<dbReference type="InterPro" id="IPR019407">
    <property type="entry name" value="CTU2"/>
</dbReference>
<comment type="function">
    <text evidence="3">Plays a central role in 2-thiolation of mcm(5)S(2)U at tRNA wobble positions of tRNA(Lys), tRNA(Glu) and tRNA(Gln). May act by forming a heterodimer with NCS6/CTU1 that ligates sulfur from thiocarboxylated URM1 onto the uridine of tRNAs at wobble position.</text>
</comment>
<evidence type="ECO:0000313" key="5">
    <source>
        <dbReference type="EMBL" id="CAK0784185.1"/>
    </source>
</evidence>
<proteinExistence type="inferred from homology"/>
<accession>A0AAV1ID54</accession>
<dbReference type="PANTHER" id="PTHR20882">
    <property type="entry name" value="CYTOPLASMIC TRNA 2-THIOLATION PROTEIN 2"/>
    <property type="match status" value="1"/>
</dbReference>
<gene>
    <name evidence="5" type="ORF">CVIRNUC_007389</name>
</gene>
<reference evidence="5 6" key="1">
    <citation type="submission" date="2023-10" db="EMBL/GenBank/DDBJ databases">
        <authorList>
            <person name="Maclean D."/>
            <person name="Macfadyen A."/>
        </authorList>
    </citation>
    <scope>NUCLEOTIDE SEQUENCE [LARGE SCALE GENOMIC DNA]</scope>
</reference>
<comment type="similarity">
    <text evidence="3">Belongs to the CTU2/NCS2 family.</text>
</comment>
<dbReference type="GO" id="GO:0000049">
    <property type="term" value="F:tRNA binding"/>
    <property type="evidence" value="ECO:0007669"/>
    <property type="project" value="InterPro"/>
</dbReference>
<dbReference type="AlphaFoldDB" id="A0AAV1ID54"/>
<name>A0AAV1ID54_9CHLO</name>
<dbReference type="HAMAP" id="MF_03054">
    <property type="entry name" value="CTU2"/>
    <property type="match status" value="1"/>
</dbReference>
<keyword evidence="1 3" id="KW-0963">Cytoplasm</keyword>
<dbReference type="GO" id="GO:0002143">
    <property type="term" value="P:tRNA wobble position uridine thiolation"/>
    <property type="evidence" value="ECO:0007669"/>
    <property type="project" value="TreeGrafter"/>
</dbReference>
<evidence type="ECO:0000313" key="6">
    <source>
        <dbReference type="Proteomes" id="UP001314263"/>
    </source>
</evidence>
<dbReference type="GO" id="GO:0005829">
    <property type="term" value="C:cytosol"/>
    <property type="evidence" value="ECO:0007669"/>
    <property type="project" value="TreeGrafter"/>
</dbReference>
<dbReference type="InterPro" id="IPR014729">
    <property type="entry name" value="Rossmann-like_a/b/a_fold"/>
</dbReference>
<feature type="region of interest" description="Disordered" evidence="4">
    <location>
        <begin position="1"/>
        <end position="44"/>
    </location>
</feature>
<dbReference type="Proteomes" id="UP001314263">
    <property type="component" value="Unassembled WGS sequence"/>
</dbReference>
<sequence length="458" mass="49761">MDQHNSCGSGSCRARELSKDPQAKKNSCSDGSCEDSRPVRAPSPNATECASIYCDPVAASRRTSKRSDRALCFKCKDNRTKAEVLAKQQEPLCLECFEFSLSRTVRHTIRTKCLIEPGDNVLVALSGGSSSLALLLLLQGIHASKQTAAKYGQESFRLGAVYIDETVACDSSAAASSARIEEVQRTVSLLDASMPFHSALLEDALCLEEECEGGDSSGQERRRQTGDLINAVEDITGREDLTEALRNSLLIRMAARHGYNKVARGDSATCVAARVIAMSSKGSGFALPACIQYFDRRYGAETPAFVCPVRDLPAKDLALLCHYKRCPVLAPPGRPPRARDKPSINRISAEFVAAMQAALPSTVPTVLRTASKLKAFPWNTQLPSWERGESTKASGLCEDDSPCCAVCAQPIAPDDRTHAGTQLQSTDQTGFRRYAQLHDSLSRFSDDTTRRLLLVFCV</sequence>
<keyword evidence="6" id="KW-1185">Reference proteome</keyword>
<evidence type="ECO:0000256" key="4">
    <source>
        <dbReference type="SAM" id="MobiDB-lite"/>
    </source>
</evidence>
<keyword evidence="2 3" id="KW-0819">tRNA processing</keyword>
<dbReference type="SUPFAM" id="SSF52402">
    <property type="entry name" value="Adenine nucleotide alpha hydrolases-like"/>
    <property type="match status" value="1"/>
</dbReference>
<dbReference type="PANTHER" id="PTHR20882:SF14">
    <property type="entry name" value="CYTOPLASMIC TRNA 2-THIOLATION PROTEIN 2"/>
    <property type="match status" value="1"/>
</dbReference>
<dbReference type="GO" id="GO:0016783">
    <property type="term" value="F:sulfurtransferase activity"/>
    <property type="evidence" value="ECO:0007669"/>
    <property type="project" value="TreeGrafter"/>
</dbReference>
<dbReference type="EMBL" id="CAUYUE010000010">
    <property type="protein sequence ID" value="CAK0784185.1"/>
    <property type="molecule type" value="Genomic_DNA"/>
</dbReference>
<evidence type="ECO:0000256" key="1">
    <source>
        <dbReference type="ARBA" id="ARBA00022490"/>
    </source>
</evidence>
<feature type="compositionally biased region" description="Basic and acidic residues" evidence="4">
    <location>
        <begin position="13"/>
        <end position="23"/>
    </location>
</feature>
<dbReference type="GO" id="GO:0032447">
    <property type="term" value="P:protein urmylation"/>
    <property type="evidence" value="ECO:0007669"/>
    <property type="project" value="UniProtKB-UniRule"/>
</dbReference>
<evidence type="ECO:0000256" key="2">
    <source>
        <dbReference type="ARBA" id="ARBA00022694"/>
    </source>
</evidence>
<dbReference type="Pfam" id="PF10288">
    <property type="entry name" value="CTU2"/>
    <property type="match status" value="1"/>
</dbReference>
<organism evidence="5 6">
    <name type="scientific">Coccomyxa viridis</name>
    <dbReference type="NCBI Taxonomy" id="1274662"/>
    <lineage>
        <taxon>Eukaryota</taxon>
        <taxon>Viridiplantae</taxon>
        <taxon>Chlorophyta</taxon>
        <taxon>core chlorophytes</taxon>
        <taxon>Trebouxiophyceae</taxon>
        <taxon>Trebouxiophyceae incertae sedis</taxon>
        <taxon>Coccomyxaceae</taxon>
        <taxon>Coccomyxa</taxon>
    </lineage>
</organism>
<dbReference type="GO" id="GO:0016779">
    <property type="term" value="F:nucleotidyltransferase activity"/>
    <property type="evidence" value="ECO:0007669"/>
    <property type="project" value="UniProtKB-UniRule"/>
</dbReference>
<protein>
    <recommendedName>
        <fullName evidence="3">Cytoplasmic tRNA 2-thiolation protein 2</fullName>
    </recommendedName>
</protein>
<dbReference type="Gene3D" id="3.40.50.620">
    <property type="entry name" value="HUPs"/>
    <property type="match status" value="1"/>
</dbReference>
<comment type="caution">
    <text evidence="5">The sequence shown here is derived from an EMBL/GenBank/DDBJ whole genome shotgun (WGS) entry which is preliminary data.</text>
</comment>
<evidence type="ECO:0000256" key="3">
    <source>
        <dbReference type="HAMAP-Rule" id="MF_03054"/>
    </source>
</evidence>
<comment type="pathway">
    <text evidence="3">tRNA modification; 5-methoxycarbonylmethyl-2-thiouridine-tRNA biosynthesis.</text>
</comment>
<comment type="subcellular location">
    <subcellularLocation>
        <location evidence="3">Cytoplasm</location>
    </subcellularLocation>
</comment>